<evidence type="ECO:0000256" key="3">
    <source>
        <dbReference type="ARBA" id="ARBA00022723"/>
    </source>
</evidence>
<dbReference type="NCBIfam" id="NF002904">
    <property type="entry name" value="PRK03512.1"/>
    <property type="match status" value="1"/>
</dbReference>
<dbReference type="KEGG" id="fbl:Fbal_2033"/>
<evidence type="ECO:0000256" key="10">
    <source>
        <dbReference type="ARBA" id="ARBA00047334"/>
    </source>
</evidence>
<dbReference type="InterPro" id="IPR029056">
    <property type="entry name" value="Ribokinase-like"/>
</dbReference>
<dbReference type="HAMAP" id="MF_00097">
    <property type="entry name" value="TMP_synthase"/>
    <property type="match status" value="1"/>
</dbReference>
<dbReference type="FunFam" id="3.20.20.70:FF:000064">
    <property type="entry name" value="Thiamine-phosphate synthase"/>
    <property type="match status" value="1"/>
</dbReference>
<dbReference type="CDD" id="cd00564">
    <property type="entry name" value="TMP_TenI"/>
    <property type="match status" value="1"/>
</dbReference>
<keyword evidence="5" id="KW-0418">Kinase</keyword>
<dbReference type="EC" id="2.5.1.3" evidence="13"/>
<keyword evidence="3 13" id="KW-0479">Metal-binding</keyword>
<dbReference type="NCBIfam" id="TIGR00693">
    <property type="entry name" value="thiE"/>
    <property type="match status" value="1"/>
</dbReference>
<dbReference type="AlphaFoldDB" id="E1SUA3"/>
<keyword evidence="7 13" id="KW-0460">Magnesium</keyword>
<dbReference type="Pfam" id="PF08543">
    <property type="entry name" value="Phos_pyr_kin"/>
    <property type="match status" value="1"/>
</dbReference>
<comment type="cofactor">
    <cofactor evidence="13">
        <name>Mg(2+)</name>
        <dbReference type="ChEBI" id="CHEBI:18420"/>
    </cofactor>
    <text evidence="13">Binds 1 Mg(2+) ion per subunit.</text>
</comment>
<feature type="binding site" evidence="13">
    <location>
        <begin position="442"/>
        <end position="444"/>
    </location>
    <ligand>
        <name>2-[(2R,5Z)-2-carboxy-4-methylthiazol-5(2H)-ylidene]ethyl phosphate</name>
        <dbReference type="ChEBI" id="CHEBI:62899"/>
    </ligand>
</feature>
<feature type="binding site" evidence="13">
    <location>
        <position position="377"/>
    </location>
    <ligand>
        <name>4-amino-2-methyl-5-(diphosphooxymethyl)pyrimidine</name>
        <dbReference type="ChEBI" id="CHEBI:57841"/>
    </ligand>
</feature>
<dbReference type="Pfam" id="PF02581">
    <property type="entry name" value="TMP-TENI"/>
    <property type="match status" value="1"/>
</dbReference>
<evidence type="ECO:0000259" key="14">
    <source>
        <dbReference type="Pfam" id="PF02581"/>
    </source>
</evidence>
<proteinExistence type="inferred from homology"/>
<evidence type="ECO:0000256" key="6">
    <source>
        <dbReference type="ARBA" id="ARBA00022840"/>
    </source>
</evidence>
<feature type="domain" description="Pyridoxamine kinase/Phosphomethylpyrimidine kinase" evidence="15">
    <location>
        <begin position="27"/>
        <end position="274"/>
    </location>
</feature>
<evidence type="ECO:0000313" key="17">
    <source>
        <dbReference type="Proteomes" id="UP000006683"/>
    </source>
</evidence>
<dbReference type="Proteomes" id="UP000006683">
    <property type="component" value="Chromosome"/>
</dbReference>
<dbReference type="GeneID" id="67182242"/>
<dbReference type="OrthoDB" id="9810880at2"/>
<dbReference type="EMBL" id="CP002209">
    <property type="protein sequence ID" value="ADN76236.1"/>
    <property type="molecule type" value="Genomic_DNA"/>
</dbReference>
<dbReference type="GO" id="GO:0000287">
    <property type="term" value="F:magnesium ion binding"/>
    <property type="evidence" value="ECO:0007669"/>
    <property type="project" value="UniProtKB-UniRule"/>
</dbReference>
<evidence type="ECO:0000256" key="1">
    <source>
        <dbReference type="ARBA" id="ARBA00005165"/>
    </source>
</evidence>
<comment type="pathway">
    <text evidence="1 13">Cofactor biosynthesis; thiamine diphosphate biosynthesis; thiamine phosphate from 4-amino-2-methyl-5-diphosphomethylpyrimidine and 4-methyl-5-(2-phosphoethyl)-thiazole: step 1/1.</text>
</comment>
<evidence type="ECO:0000256" key="5">
    <source>
        <dbReference type="ARBA" id="ARBA00022777"/>
    </source>
</evidence>
<dbReference type="SUPFAM" id="SSF51391">
    <property type="entry name" value="Thiamin phosphate synthase"/>
    <property type="match status" value="1"/>
</dbReference>
<dbReference type="InterPro" id="IPR034291">
    <property type="entry name" value="TMP_synthase"/>
</dbReference>
<dbReference type="PANTHER" id="PTHR20858">
    <property type="entry name" value="PHOSPHOMETHYLPYRIMIDINE KINASE"/>
    <property type="match status" value="1"/>
</dbReference>
<dbReference type="PANTHER" id="PTHR20858:SF17">
    <property type="entry name" value="HYDROXYMETHYLPYRIMIDINE_PHOSPHOMETHYLPYRIMIDINE KINASE THI20-RELATED"/>
    <property type="match status" value="1"/>
</dbReference>
<feature type="binding site" evidence="13">
    <location>
        <position position="378"/>
    </location>
    <ligand>
        <name>Mg(2+)</name>
        <dbReference type="ChEBI" id="CHEBI:18420"/>
    </ligand>
</feature>
<feature type="domain" description="Thiamine phosphate synthase/TenI" evidence="14">
    <location>
        <begin position="328"/>
        <end position="498"/>
    </location>
</feature>
<comment type="catalytic activity">
    <reaction evidence="10 13">
        <text>4-methyl-5-(2-phosphooxyethyl)-thiazole + 4-amino-2-methyl-5-(diphosphooxymethyl)pyrimidine + H(+) = thiamine phosphate + diphosphate</text>
        <dbReference type="Rhea" id="RHEA:22328"/>
        <dbReference type="ChEBI" id="CHEBI:15378"/>
        <dbReference type="ChEBI" id="CHEBI:33019"/>
        <dbReference type="ChEBI" id="CHEBI:37575"/>
        <dbReference type="ChEBI" id="CHEBI:57841"/>
        <dbReference type="ChEBI" id="CHEBI:58296"/>
        <dbReference type="EC" id="2.5.1.3"/>
    </reaction>
</comment>
<evidence type="ECO:0000256" key="2">
    <source>
        <dbReference type="ARBA" id="ARBA00022679"/>
    </source>
</evidence>
<evidence type="ECO:0000256" key="12">
    <source>
        <dbReference type="ARBA" id="ARBA00047883"/>
    </source>
</evidence>
<keyword evidence="17" id="KW-1185">Reference proteome</keyword>
<feature type="binding site" evidence="13">
    <location>
        <begin position="345"/>
        <end position="349"/>
    </location>
    <ligand>
        <name>4-amino-2-methyl-5-(diphosphooxymethyl)pyrimidine</name>
        <dbReference type="ChEBI" id="CHEBI:57841"/>
    </ligand>
</feature>
<evidence type="ECO:0000256" key="4">
    <source>
        <dbReference type="ARBA" id="ARBA00022741"/>
    </source>
</evidence>
<comment type="caution">
    <text evidence="13">Lacks conserved residue(s) required for the propagation of feature annotation.</text>
</comment>
<dbReference type="NCBIfam" id="TIGR00097">
    <property type="entry name" value="HMP-P_kinase"/>
    <property type="match status" value="1"/>
</dbReference>
<gene>
    <name evidence="13" type="primary">thiE</name>
    <name evidence="16" type="ordered locus">Fbal_2033</name>
</gene>
<accession>E1SUA3</accession>
<dbReference type="UniPathway" id="UPA00060">
    <property type="reaction ID" value="UER00138"/>
</dbReference>
<keyword evidence="2 13" id="KW-0808">Transferase</keyword>
<comment type="catalytic activity">
    <reaction evidence="11 13">
        <text>2-(2-carboxy-4-methylthiazol-5-yl)ethyl phosphate + 4-amino-2-methyl-5-(diphosphooxymethyl)pyrimidine + 2 H(+) = thiamine phosphate + CO2 + diphosphate</text>
        <dbReference type="Rhea" id="RHEA:47848"/>
        <dbReference type="ChEBI" id="CHEBI:15378"/>
        <dbReference type="ChEBI" id="CHEBI:16526"/>
        <dbReference type="ChEBI" id="CHEBI:33019"/>
        <dbReference type="ChEBI" id="CHEBI:37575"/>
        <dbReference type="ChEBI" id="CHEBI:57841"/>
        <dbReference type="ChEBI" id="CHEBI:62890"/>
        <dbReference type="EC" id="2.5.1.3"/>
    </reaction>
</comment>
<dbReference type="eggNOG" id="COG0352">
    <property type="taxonomic scope" value="Bacteria"/>
</dbReference>
<dbReference type="CDD" id="cd01169">
    <property type="entry name" value="HMPP_kinase"/>
    <property type="match status" value="1"/>
</dbReference>
<keyword evidence="8 13" id="KW-0784">Thiamine biosynthesis</keyword>
<evidence type="ECO:0000256" key="7">
    <source>
        <dbReference type="ARBA" id="ARBA00022842"/>
    </source>
</evidence>
<comment type="catalytic activity">
    <reaction evidence="12 13">
        <text>2-[(2R,5Z)-2-carboxy-4-methylthiazol-5(2H)-ylidene]ethyl phosphate + 4-amino-2-methyl-5-(diphosphooxymethyl)pyrimidine + 2 H(+) = thiamine phosphate + CO2 + diphosphate</text>
        <dbReference type="Rhea" id="RHEA:47844"/>
        <dbReference type="ChEBI" id="CHEBI:15378"/>
        <dbReference type="ChEBI" id="CHEBI:16526"/>
        <dbReference type="ChEBI" id="CHEBI:33019"/>
        <dbReference type="ChEBI" id="CHEBI:37575"/>
        <dbReference type="ChEBI" id="CHEBI:57841"/>
        <dbReference type="ChEBI" id="CHEBI:62899"/>
        <dbReference type="EC" id="2.5.1.3"/>
    </reaction>
</comment>
<feature type="binding site" evidence="13">
    <location>
        <position position="416"/>
    </location>
    <ligand>
        <name>4-amino-2-methyl-5-(diphosphooxymethyl)pyrimidine</name>
        <dbReference type="ChEBI" id="CHEBI:57841"/>
    </ligand>
</feature>
<dbReference type="RefSeq" id="WP_013345542.1">
    <property type="nucleotide sequence ID" value="NC_014541.1"/>
</dbReference>
<dbReference type="InterPro" id="IPR022998">
    <property type="entry name" value="ThiamineP_synth_TenI"/>
</dbReference>
<dbReference type="STRING" id="550540.Fbal_2033"/>
<evidence type="ECO:0000313" key="16">
    <source>
        <dbReference type="EMBL" id="ADN76236.1"/>
    </source>
</evidence>
<evidence type="ECO:0000256" key="13">
    <source>
        <dbReference type="HAMAP-Rule" id="MF_00097"/>
    </source>
</evidence>
<keyword evidence="9" id="KW-0511">Multifunctional enzyme</keyword>
<keyword evidence="4" id="KW-0547">Nucleotide-binding</keyword>
<dbReference type="InterPro" id="IPR004399">
    <property type="entry name" value="HMP/HMP-P_kinase_dom"/>
</dbReference>
<comment type="function">
    <text evidence="13">Condenses 4-methyl-5-(beta-hydroxyethyl)thiazole monophosphate (THZ-P) and 2-methyl-4-amino-5-hydroxymethyl pyrimidine pyrophosphate (HMP-PP) to form thiamine monophosphate (TMP).</text>
</comment>
<evidence type="ECO:0000256" key="9">
    <source>
        <dbReference type="ARBA" id="ARBA00023268"/>
    </source>
</evidence>
<dbReference type="GO" id="GO:0009229">
    <property type="term" value="P:thiamine diphosphate biosynthetic process"/>
    <property type="evidence" value="ECO:0007669"/>
    <property type="project" value="UniProtKB-UniRule"/>
</dbReference>
<dbReference type="GO" id="GO:0005829">
    <property type="term" value="C:cytosol"/>
    <property type="evidence" value="ECO:0007669"/>
    <property type="project" value="TreeGrafter"/>
</dbReference>
<dbReference type="eggNOG" id="COG0351">
    <property type="taxonomic scope" value="Bacteria"/>
</dbReference>
<sequence length="528" mass="55283">MTQSDGAAVSPQTLGKPPIVWTIAGSDSGGGAGIQADLLTMRDLGGHGCSVITCITAQSSVAVDHVEAVSVKGMLAQLDTLWADLPPQAIKIGLLPGPAHIEALADWFAAHQAGLPPVILDPVLVASSGGMLNVCEASDQFDALLPYVEVITPNGDELAALTGMVIDSPAAVVAACQQLHQRGARAVLAKGGHFDHLHPGRCVDYFSSAALTTLFDGPRIATQHTHGSGCTLASALATVLAQGYVMEDALAVVRAYLHNGLMGAVALGAGPGPLARTGWPQRLDSFPTVPLPGSELARAYGLEASVQLPQQPFARCDVSALGIYPVVDSVEWVERLLALGVKTLQLRIKDKSPEAVSADIQRAIVLGHQHQARLFINDYWQLAIEHGAYGVHLGQEDMETADLAAIERAGLRLGLSTHGYYEILRAHALKPSYIALGHIFPTPTKEMPSAPQGLARLGRYVALVQPHCPAVAIGGIDVSRAYQVAQSGVGSIAVVRAVTQADDVAVALAQLQQAFESAPTLESVDAER</sequence>
<dbReference type="Gene3D" id="3.20.20.70">
    <property type="entry name" value="Aldolase class I"/>
    <property type="match status" value="1"/>
</dbReference>
<evidence type="ECO:0000256" key="8">
    <source>
        <dbReference type="ARBA" id="ARBA00022977"/>
    </source>
</evidence>
<dbReference type="InterPro" id="IPR036206">
    <property type="entry name" value="ThiamineP_synth_sf"/>
</dbReference>
<dbReference type="HOGENOM" id="CLU_018272_7_1_6"/>
<dbReference type="SUPFAM" id="SSF53613">
    <property type="entry name" value="Ribokinase-like"/>
    <property type="match status" value="1"/>
</dbReference>
<reference evidence="16 17" key="1">
    <citation type="journal article" date="2010" name="Stand. Genomic Sci.">
        <title>Complete genome sequence of Ferrimonas balearica type strain (PAT).</title>
        <authorList>
            <person name="Nolan M."/>
            <person name="Sikorski J."/>
            <person name="Davenport K."/>
            <person name="Lucas S."/>
            <person name="Glavina Del Rio T."/>
            <person name="Tice H."/>
            <person name="Cheng J."/>
            <person name="Goodwin L."/>
            <person name="Pitluck S."/>
            <person name="Liolios K."/>
            <person name="Ivanova N."/>
            <person name="Mavromatis K."/>
            <person name="Ovchinnikova G."/>
            <person name="Pati A."/>
            <person name="Chen A."/>
            <person name="Palaniappan K."/>
            <person name="Land M."/>
            <person name="Hauser L."/>
            <person name="Chang Y."/>
            <person name="Jeffries C."/>
            <person name="Tapia R."/>
            <person name="Brettin T."/>
            <person name="Detter J."/>
            <person name="Han C."/>
            <person name="Yasawong M."/>
            <person name="Rohde M."/>
            <person name="Tindall B."/>
            <person name="Goker M."/>
            <person name="Woyke T."/>
            <person name="Bristow J."/>
            <person name="Eisen J."/>
            <person name="Markowitz V."/>
            <person name="Hugenholtz P."/>
            <person name="Kyrpides N."/>
            <person name="Klenk H."/>
            <person name="Lapidus A."/>
        </authorList>
    </citation>
    <scope>NUCLEOTIDE SEQUENCE [LARGE SCALE GENOMIC DNA]</scope>
    <source>
        <strain evidence="17">DSM 9799 / CCM 4581 / KCTC 23876 / PAT</strain>
    </source>
</reference>
<dbReference type="GO" id="GO:0008902">
    <property type="term" value="F:hydroxymethylpyrimidine kinase activity"/>
    <property type="evidence" value="ECO:0007669"/>
    <property type="project" value="TreeGrafter"/>
</dbReference>
<dbReference type="InterPro" id="IPR013785">
    <property type="entry name" value="Aldolase_TIM"/>
</dbReference>
<dbReference type="GO" id="GO:0008972">
    <property type="term" value="F:phosphomethylpyrimidine kinase activity"/>
    <property type="evidence" value="ECO:0007669"/>
    <property type="project" value="InterPro"/>
</dbReference>
<protein>
    <recommendedName>
        <fullName evidence="13">Thiamine-phosphate synthase</fullName>
        <shortName evidence="13">TP synthase</shortName>
        <shortName evidence="13">TPS</shortName>
        <ecNumber evidence="13">2.5.1.3</ecNumber>
    </recommendedName>
    <alternativeName>
        <fullName evidence="13">Thiamine-phosphate pyrophosphorylase</fullName>
        <shortName evidence="13">TMP pyrophosphorylase</shortName>
        <shortName evidence="13">TMP-PPase</shortName>
    </alternativeName>
</protein>
<dbReference type="Gene3D" id="3.40.1190.20">
    <property type="match status" value="1"/>
</dbReference>
<organism evidence="16 17">
    <name type="scientific">Ferrimonas balearica (strain DSM 9799 / CCM 4581 / KCTC 23876 / PAT)</name>
    <dbReference type="NCBI Taxonomy" id="550540"/>
    <lineage>
        <taxon>Bacteria</taxon>
        <taxon>Pseudomonadati</taxon>
        <taxon>Pseudomonadota</taxon>
        <taxon>Gammaproteobacteria</taxon>
        <taxon>Alteromonadales</taxon>
        <taxon>Ferrimonadaceae</taxon>
        <taxon>Ferrimonas</taxon>
    </lineage>
</organism>
<evidence type="ECO:0000259" key="15">
    <source>
        <dbReference type="Pfam" id="PF08543"/>
    </source>
</evidence>
<feature type="binding site" evidence="13">
    <location>
        <position position="397"/>
    </location>
    <ligand>
        <name>Mg(2+)</name>
        <dbReference type="ChEBI" id="CHEBI:18420"/>
    </ligand>
</feature>
<evidence type="ECO:0000256" key="11">
    <source>
        <dbReference type="ARBA" id="ARBA00047851"/>
    </source>
</evidence>
<dbReference type="GO" id="GO:0004789">
    <property type="term" value="F:thiamine-phosphate diphosphorylase activity"/>
    <property type="evidence" value="ECO:0007669"/>
    <property type="project" value="UniProtKB-UniRule"/>
</dbReference>
<dbReference type="InterPro" id="IPR013749">
    <property type="entry name" value="PM/HMP-P_kinase-1"/>
</dbReference>
<comment type="similarity">
    <text evidence="13">Belongs to the thiamine-phosphate synthase family.</text>
</comment>
<dbReference type="GO" id="GO:0009228">
    <property type="term" value="P:thiamine biosynthetic process"/>
    <property type="evidence" value="ECO:0007669"/>
    <property type="project" value="UniProtKB-KW"/>
</dbReference>
<keyword evidence="6" id="KW-0067">ATP-binding</keyword>
<feature type="binding site" evidence="13">
    <location>
        <position position="475"/>
    </location>
    <ligand>
        <name>2-[(2R,5Z)-2-carboxy-4-methylthiazol-5(2H)-ylidene]ethyl phosphate</name>
        <dbReference type="ChEBI" id="CHEBI:62899"/>
    </ligand>
</feature>
<feature type="binding site" evidence="13">
    <location>
        <position position="445"/>
    </location>
    <ligand>
        <name>4-amino-2-methyl-5-(diphosphooxymethyl)pyrimidine</name>
        <dbReference type="ChEBI" id="CHEBI:57841"/>
    </ligand>
</feature>
<name>E1SUA3_FERBD</name>
<dbReference type="GO" id="GO:0005524">
    <property type="term" value="F:ATP binding"/>
    <property type="evidence" value="ECO:0007669"/>
    <property type="project" value="UniProtKB-KW"/>
</dbReference>